<keyword evidence="3" id="KW-1185">Reference proteome</keyword>
<gene>
    <name evidence="2" type="ORF">KHA97_03625</name>
</gene>
<dbReference type="Gene3D" id="3.90.75.20">
    <property type="match status" value="1"/>
</dbReference>
<dbReference type="GO" id="GO:0016788">
    <property type="term" value="F:hydrolase activity, acting on ester bonds"/>
    <property type="evidence" value="ECO:0007669"/>
    <property type="project" value="InterPro"/>
</dbReference>
<dbReference type="InterPro" id="IPR044925">
    <property type="entry name" value="His-Me_finger_sf"/>
</dbReference>
<feature type="domain" description="NUMOD4" evidence="1">
    <location>
        <begin position="17"/>
        <end position="56"/>
    </location>
</feature>
<reference evidence="2 3" key="1">
    <citation type="submission" date="2021-05" db="EMBL/GenBank/DDBJ databases">
        <title>Novel Bacillus species.</title>
        <authorList>
            <person name="Liu G."/>
        </authorList>
    </citation>
    <scope>NUCLEOTIDE SEQUENCE [LARGE SCALE GENOMIC DNA]</scope>
    <source>
        <strain evidence="3">FJAT-49780</strain>
    </source>
</reference>
<name>A0A942TAE9_9BACI</name>
<dbReference type="EMBL" id="JAGYPG010000001">
    <property type="protein sequence ID" value="MBS4194168.1"/>
    <property type="molecule type" value="Genomic_DNA"/>
</dbReference>
<organism evidence="2 3">
    <name type="scientific">Lederbergia citri</name>
    <dbReference type="NCBI Taxonomy" id="2833580"/>
    <lineage>
        <taxon>Bacteria</taxon>
        <taxon>Bacillati</taxon>
        <taxon>Bacillota</taxon>
        <taxon>Bacilli</taxon>
        <taxon>Bacillales</taxon>
        <taxon>Bacillaceae</taxon>
        <taxon>Lederbergia</taxon>
    </lineage>
</organism>
<dbReference type="AlphaFoldDB" id="A0A942TAE9"/>
<dbReference type="SUPFAM" id="SSF54060">
    <property type="entry name" value="His-Me finger endonucleases"/>
    <property type="match status" value="1"/>
</dbReference>
<dbReference type="Pfam" id="PF07463">
    <property type="entry name" value="NUMOD4"/>
    <property type="match status" value="1"/>
</dbReference>
<proteinExistence type="predicted"/>
<evidence type="ECO:0000313" key="2">
    <source>
        <dbReference type="EMBL" id="MBS4194168.1"/>
    </source>
</evidence>
<dbReference type="Proteomes" id="UP000681414">
    <property type="component" value="Unassembled WGS sequence"/>
</dbReference>
<accession>A0A942TAE9</accession>
<evidence type="ECO:0000313" key="3">
    <source>
        <dbReference type="Proteomes" id="UP000681414"/>
    </source>
</evidence>
<comment type="caution">
    <text evidence="2">The sequence shown here is derived from an EMBL/GenBank/DDBJ whole genome shotgun (WGS) entry which is preliminary data.</text>
</comment>
<evidence type="ECO:0000259" key="1">
    <source>
        <dbReference type="Pfam" id="PF07463"/>
    </source>
</evidence>
<protein>
    <recommendedName>
        <fullName evidence="1">NUMOD4 domain-containing protein</fullName>
    </recommendedName>
</protein>
<sequence length="57" mass="6616">MDIQTFYKIKEITSIGEWKEVEGCPNYMINTDGDVLNITNGKLMTHHINHNGYKYVP</sequence>
<dbReference type="InterPro" id="IPR010902">
    <property type="entry name" value="NUMOD4"/>
</dbReference>
<dbReference type="RefSeq" id="WP_213123374.1">
    <property type="nucleotide sequence ID" value="NZ_JAGYPG010000001.1"/>
</dbReference>